<dbReference type="InterPro" id="IPR007345">
    <property type="entry name" value="Polysacch_pyruvyl_Trfase"/>
</dbReference>
<reference evidence="2 3" key="1">
    <citation type="journal article" date="2015" name="Stand. Genomic Sci.">
        <title>High quality draft genome sequence of the moderately halophilic bacterium Pontibacillus yanchengensis Y32(T) and comparison among Pontibacillus genomes.</title>
        <authorList>
            <person name="Huang J."/>
            <person name="Qiao Z.X."/>
            <person name="Tang J.W."/>
            <person name="Wang G."/>
        </authorList>
    </citation>
    <scope>NUCLEOTIDE SEQUENCE [LARGE SCALE GENOMIC DNA]</scope>
    <source>
        <strain evidence="2 3">Y32</strain>
    </source>
</reference>
<dbReference type="STRING" id="1385514.N782_11940"/>
<name>A0A0A2TA25_9BACI</name>
<feature type="domain" description="Polysaccharide pyruvyl transferase" evidence="1">
    <location>
        <begin position="14"/>
        <end position="287"/>
    </location>
</feature>
<dbReference type="Pfam" id="PF04230">
    <property type="entry name" value="PS_pyruv_trans"/>
    <property type="match status" value="1"/>
</dbReference>
<gene>
    <name evidence="2" type="ORF">N782_11940</name>
</gene>
<sequence>MKKILYVGWLGFDNLGDELMYDVFKEVCDQYFNPGSVTIPYIPMKKTYNVKDYDVVVLGGGSLLLQSYYINILYQAVQLKKKVIIWGTGTDRLPKYSLKTLLDKNDKKSDYIPEKDRRRLKRIIQHASYVGVRGPLTYNLLKKMDLLTPKVKISGDPGFLLSRNLGEQKKDKKNVKKTIGINWGTTFNNIYGSNEAHVEDEMVKVARDFIQKGYRIYIYSMWSEDIEPCKRLYNKLNDKQHVTLSTRILNQNQLMDVLKNFSFTINFKLHANIISYAANTPFIAIGYRFKIYDFAHSIGLPNLVVDTESKMLKQDILRLEQYIHENRKDIVSRFEKTRKDYEYKLLNSLPLL</sequence>
<dbReference type="PANTHER" id="PTHR36836">
    <property type="entry name" value="COLANIC ACID BIOSYNTHESIS PROTEIN WCAK"/>
    <property type="match status" value="1"/>
</dbReference>
<dbReference type="eggNOG" id="COG2327">
    <property type="taxonomic scope" value="Bacteria"/>
</dbReference>
<protein>
    <recommendedName>
        <fullName evidence="1">Polysaccharide pyruvyl transferase domain-containing protein</fullName>
    </recommendedName>
</protein>
<organism evidence="2 3">
    <name type="scientific">Pontibacillus yanchengensis Y32</name>
    <dbReference type="NCBI Taxonomy" id="1385514"/>
    <lineage>
        <taxon>Bacteria</taxon>
        <taxon>Bacillati</taxon>
        <taxon>Bacillota</taxon>
        <taxon>Bacilli</taxon>
        <taxon>Bacillales</taxon>
        <taxon>Bacillaceae</taxon>
        <taxon>Pontibacillus</taxon>
    </lineage>
</organism>
<evidence type="ECO:0000313" key="2">
    <source>
        <dbReference type="EMBL" id="KGP72369.1"/>
    </source>
</evidence>
<dbReference type="PANTHER" id="PTHR36836:SF1">
    <property type="entry name" value="COLANIC ACID BIOSYNTHESIS PROTEIN WCAK"/>
    <property type="match status" value="1"/>
</dbReference>
<accession>A0A0A2TA25</accession>
<evidence type="ECO:0000313" key="3">
    <source>
        <dbReference type="Proteomes" id="UP000030147"/>
    </source>
</evidence>
<proteinExistence type="predicted"/>
<dbReference type="RefSeq" id="WP_036820091.1">
    <property type="nucleotide sequence ID" value="NZ_AVBF01000031.1"/>
</dbReference>
<keyword evidence="3" id="KW-1185">Reference proteome</keyword>
<comment type="caution">
    <text evidence="2">The sequence shown here is derived from an EMBL/GenBank/DDBJ whole genome shotgun (WGS) entry which is preliminary data.</text>
</comment>
<evidence type="ECO:0000259" key="1">
    <source>
        <dbReference type="Pfam" id="PF04230"/>
    </source>
</evidence>
<dbReference type="EMBL" id="AVBF01000031">
    <property type="protein sequence ID" value="KGP72369.1"/>
    <property type="molecule type" value="Genomic_DNA"/>
</dbReference>
<dbReference type="AlphaFoldDB" id="A0A0A2TA25"/>
<dbReference type="Proteomes" id="UP000030147">
    <property type="component" value="Unassembled WGS sequence"/>
</dbReference>
<dbReference type="OrthoDB" id="2522120at2"/>